<dbReference type="OrthoDB" id="9814092at2"/>
<dbReference type="PROSITE" id="PS50035">
    <property type="entry name" value="PLD"/>
    <property type="match status" value="2"/>
</dbReference>
<dbReference type="AlphaFoldDB" id="A0A240URH3"/>
<dbReference type="PANTHER" id="PTHR21248:SF12">
    <property type="entry name" value="CARDIOLIPIN SYNTHASE C"/>
    <property type="match status" value="1"/>
</dbReference>
<organism evidence="2 3">
    <name type="scientific">Kushneria marisflavi</name>
    <dbReference type="NCBI Taxonomy" id="157779"/>
    <lineage>
        <taxon>Bacteria</taxon>
        <taxon>Pseudomonadati</taxon>
        <taxon>Pseudomonadota</taxon>
        <taxon>Gammaproteobacteria</taxon>
        <taxon>Oceanospirillales</taxon>
        <taxon>Halomonadaceae</taxon>
        <taxon>Kushneria</taxon>
    </lineage>
</organism>
<dbReference type="KEGG" id="kma:B9H00_11730"/>
<dbReference type="CDD" id="cd09113">
    <property type="entry name" value="PLDc_ymdC_like_2"/>
    <property type="match status" value="1"/>
</dbReference>
<dbReference type="InterPro" id="IPR001736">
    <property type="entry name" value="PLipase_D/transphosphatidylase"/>
</dbReference>
<accession>A0A240URH3</accession>
<feature type="domain" description="PLD phosphodiesterase" evidence="1">
    <location>
        <begin position="381"/>
        <end position="408"/>
    </location>
</feature>
<dbReference type="GO" id="GO:0032049">
    <property type="term" value="P:cardiolipin biosynthetic process"/>
    <property type="evidence" value="ECO:0007669"/>
    <property type="project" value="UniProtKB-ARBA"/>
</dbReference>
<dbReference type="Proteomes" id="UP000194457">
    <property type="component" value="Chromosome"/>
</dbReference>
<evidence type="ECO:0000259" key="1">
    <source>
        <dbReference type="PROSITE" id="PS50035"/>
    </source>
</evidence>
<evidence type="ECO:0000313" key="3">
    <source>
        <dbReference type="Proteomes" id="UP000194457"/>
    </source>
</evidence>
<dbReference type="CDD" id="cd09111">
    <property type="entry name" value="PLDc_ymdC_like_1"/>
    <property type="match status" value="1"/>
</dbReference>
<evidence type="ECO:0000313" key="2">
    <source>
        <dbReference type="EMBL" id="ART63642.1"/>
    </source>
</evidence>
<dbReference type="SMART" id="SM00155">
    <property type="entry name" value="PLDc"/>
    <property type="match status" value="2"/>
</dbReference>
<reference evidence="2 3" key="1">
    <citation type="submission" date="2017-05" db="EMBL/GenBank/DDBJ databases">
        <authorList>
            <person name="Song R."/>
            <person name="Chenine A.L."/>
            <person name="Ruprecht R.M."/>
        </authorList>
    </citation>
    <scope>NUCLEOTIDE SEQUENCE [LARGE SCALE GENOMIC DNA]</scope>
    <source>
        <strain evidence="2">SW32</strain>
    </source>
</reference>
<dbReference type="Gene3D" id="3.30.870.10">
    <property type="entry name" value="Endonuclease Chain A"/>
    <property type="match status" value="2"/>
</dbReference>
<feature type="domain" description="PLD phosphodiesterase" evidence="1">
    <location>
        <begin position="139"/>
        <end position="166"/>
    </location>
</feature>
<sequence>MSPSMTNDINADALKRWAEQHGQASDSTSGMRLLSDGLDAFEVRAHLARYAQDSIDSLSYLLEDGVTTRVLMAELLLAAERGVKIRMLVDDMSAIGVQGMLRAMQTHPNIEVRLFNPVTFWRRYTWSHRLAMALTIRRSHRRMHNKLWLVDGVVGIAGGRNLGDDYFITNSEYNFADLDMLVADGPVAAQMRECFSQYWHGHCVSTLTSLISETPDHDWQDLREELRQQLSGEELADSAFLSIHHGEQRALEEGLGELVQAHGELYWDHPDKPCQPGYPSRDLIMGPAIGAMVADTQTRIKIVSAYFIPSERDVIDIEALLERGVDVTVLTNSLQASDTPIVNGSYSPWRRRFLEKGAHMHELRHGHKPRHRRRRHHFGIMASSLHGKAMVMDDRRLFIGSFNIDPRSTWWNNEMGLNVDHEGLASELDEVIERALRPDSSFRVELDDQGQLSWVTVDEDNQAQRLTKEPGNLLVRAQKWLGSLPGIRRLL</sequence>
<dbReference type="PANTHER" id="PTHR21248">
    <property type="entry name" value="CARDIOLIPIN SYNTHASE"/>
    <property type="match status" value="1"/>
</dbReference>
<keyword evidence="3" id="KW-1185">Reference proteome</keyword>
<name>A0A240URH3_9GAMM</name>
<dbReference type="EMBL" id="CP021358">
    <property type="protein sequence ID" value="ART63642.1"/>
    <property type="molecule type" value="Genomic_DNA"/>
</dbReference>
<dbReference type="GO" id="GO:0030572">
    <property type="term" value="F:phosphatidyltransferase activity"/>
    <property type="evidence" value="ECO:0007669"/>
    <property type="project" value="UniProtKB-ARBA"/>
</dbReference>
<dbReference type="InterPro" id="IPR025202">
    <property type="entry name" value="PLD-like_dom"/>
</dbReference>
<proteinExistence type="predicted"/>
<gene>
    <name evidence="2" type="ORF">B9H00_11730</name>
</gene>
<protein>
    <recommendedName>
        <fullName evidence="1">PLD phosphodiesterase domain-containing protein</fullName>
    </recommendedName>
</protein>
<dbReference type="Pfam" id="PF13091">
    <property type="entry name" value="PLDc_2"/>
    <property type="match status" value="2"/>
</dbReference>
<dbReference type="SUPFAM" id="SSF56024">
    <property type="entry name" value="Phospholipase D/nuclease"/>
    <property type="match status" value="2"/>
</dbReference>